<feature type="domain" description="SseB protein N-terminal" evidence="1">
    <location>
        <begin position="4"/>
        <end position="118"/>
    </location>
</feature>
<dbReference type="InterPro" id="IPR009839">
    <property type="entry name" value="SseB_N"/>
</dbReference>
<evidence type="ECO:0000313" key="2">
    <source>
        <dbReference type="EMBL" id="MBJ6802545.1"/>
    </source>
</evidence>
<keyword evidence="3" id="KW-1185">Reference proteome</keyword>
<name>A0ABS0YX30_9BACT</name>
<dbReference type="EMBL" id="JAEMHK010000020">
    <property type="protein sequence ID" value="MBJ6802545.1"/>
    <property type="molecule type" value="Genomic_DNA"/>
</dbReference>
<evidence type="ECO:0000313" key="3">
    <source>
        <dbReference type="Proteomes" id="UP000641025"/>
    </source>
</evidence>
<protein>
    <submittedName>
        <fullName evidence="2">SseB family protein</fullName>
    </submittedName>
</protein>
<evidence type="ECO:0000259" key="1">
    <source>
        <dbReference type="Pfam" id="PF07179"/>
    </source>
</evidence>
<reference evidence="2 3" key="1">
    <citation type="submission" date="2020-12" db="EMBL/GenBank/DDBJ databases">
        <title>Geomonas sp. Red259, isolated from paddy soil.</title>
        <authorList>
            <person name="Xu Z."/>
            <person name="Zhang Z."/>
            <person name="Masuda Y."/>
            <person name="Itoh H."/>
            <person name="Senoo K."/>
        </authorList>
    </citation>
    <scope>NUCLEOTIDE SEQUENCE [LARGE SCALE GENOMIC DNA]</scope>
    <source>
        <strain evidence="2 3">Red259</strain>
    </source>
</reference>
<proteinExistence type="predicted"/>
<dbReference type="Proteomes" id="UP000641025">
    <property type="component" value="Unassembled WGS sequence"/>
</dbReference>
<sequence>MEKLDEALVTMRQNTTDGKKQSAFYDIFLNASFFVPILAESEQKEEAGGVVPLIAEADGKDYLMLFSTVERLQAWEPAAPYIEVPGHLLALTTVEPLNWALNVGTEYSKEFHPEEIAWLRDAVERCNAEAAGNQQA</sequence>
<gene>
    <name evidence="2" type="ORF">JFN90_20645</name>
</gene>
<dbReference type="RefSeq" id="WP_199397009.1">
    <property type="nucleotide sequence ID" value="NZ_JAEMHK010000020.1"/>
</dbReference>
<organism evidence="2 3">
    <name type="scientific">Geomonas propionica</name>
    <dbReference type="NCBI Taxonomy" id="2798582"/>
    <lineage>
        <taxon>Bacteria</taxon>
        <taxon>Pseudomonadati</taxon>
        <taxon>Thermodesulfobacteriota</taxon>
        <taxon>Desulfuromonadia</taxon>
        <taxon>Geobacterales</taxon>
        <taxon>Geobacteraceae</taxon>
        <taxon>Geomonas</taxon>
    </lineage>
</organism>
<accession>A0ABS0YX30</accession>
<dbReference type="Pfam" id="PF07179">
    <property type="entry name" value="SseB"/>
    <property type="match status" value="1"/>
</dbReference>
<comment type="caution">
    <text evidence="2">The sequence shown here is derived from an EMBL/GenBank/DDBJ whole genome shotgun (WGS) entry which is preliminary data.</text>
</comment>